<evidence type="ECO:0000256" key="3">
    <source>
        <dbReference type="ARBA" id="ARBA00022679"/>
    </source>
</evidence>
<organism evidence="5 6">
    <name type="scientific">Acrodontium crateriforme</name>
    <dbReference type="NCBI Taxonomy" id="150365"/>
    <lineage>
        <taxon>Eukaryota</taxon>
        <taxon>Fungi</taxon>
        <taxon>Dikarya</taxon>
        <taxon>Ascomycota</taxon>
        <taxon>Pezizomycotina</taxon>
        <taxon>Dothideomycetes</taxon>
        <taxon>Dothideomycetidae</taxon>
        <taxon>Mycosphaerellales</taxon>
        <taxon>Teratosphaeriaceae</taxon>
        <taxon>Acrodontium</taxon>
    </lineage>
</organism>
<dbReference type="InterPro" id="IPR013216">
    <property type="entry name" value="Methyltransf_11"/>
</dbReference>
<evidence type="ECO:0000259" key="4">
    <source>
        <dbReference type="Pfam" id="PF08241"/>
    </source>
</evidence>
<dbReference type="GO" id="GO:0032259">
    <property type="term" value="P:methylation"/>
    <property type="evidence" value="ECO:0007669"/>
    <property type="project" value="UniProtKB-KW"/>
</dbReference>
<dbReference type="InterPro" id="IPR029063">
    <property type="entry name" value="SAM-dependent_MTases_sf"/>
</dbReference>
<dbReference type="PANTHER" id="PTHR44942:SF4">
    <property type="entry name" value="METHYLTRANSFERASE TYPE 11 DOMAIN-CONTAINING PROTEIN"/>
    <property type="match status" value="1"/>
</dbReference>
<evidence type="ECO:0000313" key="6">
    <source>
        <dbReference type="Proteomes" id="UP001303373"/>
    </source>
</evidence>
<keyword evidence="6" id="KW-1185">Reference proteome</keyword>
<dbReference type="PANTHER" id="PTHR44942">
    <property type="entry name" value="METHYLTRANSF_11 DOMAIN-CONTAINING PROTEIN"/>
    <property type="match status" value="1"/>
</dbReference>
<protein>
    <submittedName>
        <fullName evidence="5">2-heptaprenyl-1,4-naphthoquinone methyltransferase</fullName>
    </submittedName>
</protein>
<dbReference type="GO" id="GO:0008757">
    <property type="term" value="F:S-adenosylmethionine-dependent methyltransferase activity"/>
    <property type="evidence" value="ECO:0007669"/>
    <property type="project" value="InterPro"/>
</dbReference>
<reference evidence="5 6" key="1">
    <citation type="submission" date="2023-11" db="EMBL/GenBank/DDBJ databases">
        <title>An acidophilic fungus is an integral part of prey digestion in a carnivorous sundew plant.</title>
        <authorList>
            <person name="Tsai I.J."/>
        </authorList>
    </citation>
    <scope>NUCLEOTIDE SEQUENCE [LARGE SCALE GENOMIC DNA]</scope>
    <source>
        <strain evidence="5">169a</strain>
    </source>
</reference>
<gene>
    <name evidence="5" type="ORF">R9X50_00654400</name>
</gene>
<proteinExistence type="inferred from homology"/>
<dbReference type="InterPro" id="IPR051052">
    <property type="entry name" value="Diverse_substrate_MTase"/>
</dbReference>
<dbReference type="Proteomes" id="UP001303373">
    <property type="component" value="Chromosome 11"/>
</dbReference>
<dbReference type="EMBL" id="CP138590">
    <property type="protein sequence ID" value="WPH03661.1"/>
    <property type="molecule type" value="Genomic_DNA"/>
</dbReference>
<keyword evidence="3" id="KW-0808">Transferase</keyword>
<accession>A0AAQ3RBL9</accession>
<dbReference type="SUPFAM" id="SSF53335">
    <property type="entry name" value="S-adenosyl-L-methionine-dependent methyltransferases"/>
    <property type="match status" value="1"/>
</dbReference>
<dbReference type="AlphaFoldDB" id="A0AAQ3RBL9"/>
<keyword evidence="2 5" id="KW-0489">Methyltransferase</keyword>
<evidence type="ECO:0000256" key="1">
    <source>
        <dbReference type="ARBA" id="ARBA00008361"/>
    </source>
</evidence>
<evidence type="ECO:0000313" key="5">
    <source>
        <dbReference type="EMBL" id="WPH03661.1"/>
    </source>
</evidence>
<feature type="domain" description="Methyltransferase type 11" evidence="4">
    <location>
        <begin position="53"/>
        <end position="144"/>
    </location>
</feature>
<dbReference type="CDD" id="cd02440">
    <property type="entry name" value="AdoMet_MTases"/>
    <property type="match status" value="1"/>
</dbReference>
<name>A0AAQ3RBL9_9PEZI</name>
<sequence length="303" mass="33957">MATIGHGGINHRAATGFSKSSAYDQHRPAYSETAVTELLNQTRVAGKKNAQILDLAAGTGKFTVSLAAREEQYEITAVEPHDGMREVLAAKNLKNVAVRAGTAEKLPLDDESVDVVIAAQAFHWFATMPALKEIYRVLKPHGSLGMIWNIEDYNAPRGHKATTSWEAKVQDLTWTFNDNEPRFRHEKWREVFDDQIKSTPMALITASDPLFSLPLGQHVEPFEVWLPKDKIWERYNTISHISVTDGEKREQTYKTFMDALNGPEVEENEKKEVAVHGNTYIVWTTKVPSKGRSSLGGVERIDA</sequence>
<comment type="similarity">
    <text evidence="1">Belongs to the methyltransferase superfamily.</text>
</comment>
<evidence type="ECO:0000256" key="2">
    <source>
        <dbReference type="ARBA" id="ARBA00022603"/>
    </source>
</evidence>
<dbReference type="Gene3D" id="3.40.50.150">
    <property type="entry name" value="Vaccinia Virus protein VP39"/>
    <property type="match status" value="1"/>
</dbReference>
<dbReference type="Pfam" id="PF08241">
    <property type="entry name" value="Methyltransf_11"/>
    <property type="match status" value="1"/>
</dbReference>